<proteinExistence type="predicted"/>
<dbReference type="OrthoDB" id="6231683at2759"/>
<feature type="transmembrane region" description="Helical" evidence="1">
    <location>
        <begin position="82"/>
        <end position="103"/>
    </location>
</feature>
<protein>
    <submittedName>
        <fullName evidence="6">G protein-coupled receptor</fullName>
    </submittedName>
</protein>
<dbReference type="Proteomes" id="UP000321570">
    <property type="component" value="Unassembled WGS sequence"/>
</dbReference>
<keyword evidence="1" id="KW-1133">Transmembrane helix</keyword>
<dbReference type="Gene3D" id="1.20.1070.10">
    <property type="entry name" value="Rhodopsin 7-helix transmembrane proteins"/>
    <property type="match status" value="1"/>
</dbReference>
<dbReference type="EMBL" id="UYSG01000468">
    <property type="protein sequence ID" value="VDL19556.1"/>
    <property type="molecule type" value="Genomic_DNA"/>
</dbReference>
<evidence type="ECO:0000313" key="2">
    <source>
        <dbReference type="EMBL" id="VDL19556.1"/>
    </source>
</evidence>
<feature type="transmembrane region" description="Helical" evidence="1">
    <location>
        <begin position="264"/>
        <end position="289"/>
    </location>
</feature>
<dbReference type="AlphaFoldDB" id="A0A158QCX0"/>
<reference evidence="6" key="1">
    <citation type="submission" date="2016-04" db="UniProtKB">
        <authorList>
            <consortium name="WormBaseParasite"/>
        </authorList>
    </citation>
    <scope>IDENTIFICATION</scope>
</reference>
<accession>A0A158QCX0</accession>
<dbReference type="EMBL" id="CABIJS010000066">
    <property type="protein sequence ID" value="VUZ41711.1"/>
    <property type="molecule type" value="Genomic_DNA"/>
</dbReference>
<reference evidence="2 4" key="2">
    <citation type="submission" date="2018-11" db="EMBL/GenBank/DDBJ databases">
        <authorList>
            <consortium name="Pathogen Informatics"/>
        </authorList>
    </citation>
    <scope>NUCLEOTIDE SEQUENCE [LARGE SCALE GENOMIC DNA]</scope>
</reference>
<keyword evidence="1" id="KW-0812">Transmembrane</keyword>
<evidence type="ECO:0000313" key="5">
    <source>
        <dbReference type="Proteomes" id="UP000321570"/>
    </source>
</evidence>
<feature type="transmembrane region" description="Helical" evidence="1">
    <location>
        <begin position="137"/>
        <end position="156"/>
    </location>
</feature>
<keyword evidence="1" id="KW-0472">Membrane</keyword>
<name>A0A158QCX0_HYMDI</name>
<feature type="transmembrane region" description="Helical" evidence="1">
    <location>
        <begin position="12"/>
        <end position="34"/>
    </location>
</feature>
<organism evidence="6">
    <name type="scientific">Hymenolepis diminuta</name>
    <name type="common">Rat tapeworm</name>
    <dbReference type="NCBI Taxonomy" id="6216"/>
    <lineage>
        <taxon>Eukaryota</taxon>
        <taxon>Metazoa</taxon>
        <taxon>Spiralia</taxon>
        <taxon>Lophotrochozoa</taxon>
        <taxon>Platyhelminthes</taxon>
        <taxon>Cestoda</taxon>
        <taxon>Eucestoda</taxon>
        <taxon>Cyclophyllidea</taxon>
        <taxon>Hymenolepididae</taxon>
        <taxon>Hymenolepis</taxon>
    </lineage>
</organism>
<evidence type="ECO:0000313" key="6">
    <source>
        <dbReference type="WBParaSite" id="HDID_0000209401-mRNA-1"/>
    </source>
</evidence>
<evidence type="ECO:0000256" key="1">
    <source>
        <dbReference type="SAM" id="Phobius"/>
    </source>
</evidence>
<evidence type="ECO:0000313" key="3">
    <source>
        <dbReference type="EMBL" id="VUZ41711.1"/>
    </source>
</evidence>
<evidence type="ECO:0000313" key="4">
    <source>
        <dbReference type="Proteomes" id="UP000274504"/>
    </source>
</evidence>
<reference evidence="3 5" key="3">
    <citation type="submission" date="2019-07" db="EMBL/GenBank/DDBJ databases">
        <authorList>
            <person name="Jastrzebski P J."/>
            <person name="Paukszto L."/>
            <person name="Jastrzebski P J."/>
        </authorList>
    </citation>
    <scope>NUCLEOTIDE SEQUENCE [LARGE SCALE GENOMIC DNA]</scope>
    <source>
        <strain evidence="3 5">WMS-il1</strain>
    </source>
</reference>
<sequence length="341" mass="37900">MHDQTDDLDTYNIIIICFTVSFAFLVIHLITLIFFKKARRLYGVAYFLGQIFLSLSALLTLISCGLDRRSLAFEIIPLAANFGYLVNISAQTLSAILTLLFSLQTEVTVTSSPETAEEIVAIPRRSIARNEACVRRIWVNALALFCIFGLPLSMTLQQSFVSAVNKTSILNVNISGKSIQRDVCSFKPNADTLYFLLTPAVLLLTIQFVVICIALKRCLSSTDGINKHLKRHRRLMALFKMCFGQLLVWGTALLALILSSNTLWTIFTLCMALQSIFSATVCILSRSVIGAALASKYRGGGGESGGINFSNGIHRSISDDDREMLHACQYKLGDENERYYY</sequence>
<keyword evidence="5" id="KW-1185">Reference proteome</keyword>
<dbReference type="Proteomes" id="UP000274504">
    <property type="component" value="Unassembled WGS sequence"/>
</dbReference>
<feature type="transmembrane region" description="Helical" evidence="1">
    <location>
        <begin position="193"/>
        <end position="215"/>
    </location>
</feature>
<gene>
    <name evidence="2" type="ORF">HDID_LOCUS2095</name>
    <name evidence="3" type="ORF">WMSIL1_LOCUS2584</name>
</gene>
<dbReference type="WBParaSite" id="HDID_0000209401-mRNA-1">
    <property type="protein sequence ID" value="HDID_0000209401-mRNA-1"/>
    <property type="gene ID" value="HDID_0000209401"/>
</dbReference>
<feature type="transmembrane region" description="Helical" evidence="1">
    <location>
        <begin position="235"/>
        <end position="258"/>
    </location>
</feature>
<feature type="transmembrane region" description="Helical" evidence="1">
    <location>
        <begin position="41"/>
        <end position="62"/>
    </location>
</feature>